<organism evidence="2 3">
    <name type="scientific">Splendidivirga corallicola</name>
    <dbReference type="NCBI Taxonomy" id="3051826"/>
    <lineage>
        <taxon>Bacteria</taxon>
        <taxon>Pseudomonadati</taxon>
        <taxon>Bacteroidota</taxon>
        <taxon>Cytophagia</taxon>
        <taxon>Cytophagales</taxon>
        <taxon>Splendidivirgaceae</taxon>
        <taxon>Splendidivirga</taxon>
    </lineage>
</organism>
<comment type="caution">
    <text evidence="2">The sequence shown here is derived from an EMBL/GenBank/DDBJ whole genome shotgun (WGS) entry which is preliminary data.</text>
</comment>
<dbReference type="InterPro" id="IPR021005">
    <property type="entry name" value="Znf_CGNR"/>
</dbReference>
<feature type="domain" description="Zinc finger CGNR" evidence="1">
    <location>
        <begin position="163"/>
        <end position="202"/>
    </location>
</feature>
<sequence length="208" mass="24431">MRPYVRTIENVELDGGHLSIDFINTVRNRFEEPQHDYLQTSADLLKWCRRLDLLSEKTLSEVESNIASQPAQAEKQIKKVKDLREVLYEIFVSIAYNRVPKRNAVQRFNYHLAETWSNFILDIREAKQVVPEWSHEHPEILQCMDPIVKAAYELLMSSELLKLKECGACGWLFLDKSKNQSRRWCNMQTCGSSEKARNYYKKTKTKNS</sequence>
<dbReference type="PANTHER" id="PTHR35525">
    <property type="entry name" value="BLL6575 PROTEIN"/>
    <property type="match status" value="1"/>
</dbReference>
<gene>
    <name evidence="2" type="ORF">QQ008_13620</name>
</gene>
<dbReference type="Pfam" id="PF07336">
    <property type="entry name" value="ABATE"/>
    <property type="match status" value="1"/>
</dbReference>
<evidence type="ECO:0000313" key="2">
    <source>
        <dbReference type="EMBL" id="MDN5202420.1"/>
    </source>
</evidence>
<dbReference type="EMBL" id="JAUJEA010000004">
    <property type="protein sequence ID" value="MDN5202420.1"/>
    <property type="molecule type" value="Genomic_DNA"/>
</dbReference>
<dbReference type="InterPro" id="IPR023286">
    <property type="entry name" value="ABATE_dom_sf"/>
</dbReference>
<reference evidence="2" key="1">
    <citation type="submission" date="2023-06" db="EMBL/GenBank/DDBJ databases">
        <title>Genomic of Parafulvivirga corallium.</title>
        <authorList>
            <person name="Wang G."/>
        </authorList>
    </citation>
    <scope>NUCLEOTIDE SEQUENCE</scope>
    <source>
        <strain evidence="2">BMA10</strain>
    </source>
</reference>
<dbReference type="Pfam" id="PF11706">
    <property type="entry name" value="zf-CGNR"/>
    <property type="match status" value="1"/>
</dbReference>
<dbReference type="InterPro" id="IPR010852">
    <property type="entry name" value="ABATE"/>
</dbReference>
<evidence type="ECO:0000313" key="3">
    <source>
        <dbReference type="Proteomes" id="UP001172082"/>
    </source>
</evidence>
<protein>
    <submittedName>
        <fullName evidence="2">CGNR zinc finger domain-containing protein</fullName>
    </submittedName>
</protein>
<accession>A0ABT8KNV8</accession>
<dbReference type="PANTHER" id="PTHR35525:SF3">
    <property type="entry name" value="BLL6575 PROTEIN"/>
    <property type="match status" value="1"/>
</dbReference>
<evidence type="ECO:0000259" key="1">
    <source>
        <dbReference type="Pfam" id="PF11706"/>
    </source>
</evidence>
<dbReference type="SUPFAM" id="SSF160904">
    <property type="entry name" value="Jann2411-like"/>
    <property type="match status" value="1"/>
</dbReference>
<dbReference type="Gene3D" id="1.10.3300.10">
    <property type="entry name" value="Jann2411-like domain"/>
    <property type="match status" value="1"/>
</dbReference>
<dbReference type="RefSeq" id="WP_346752444.1">
    <property type="nucleotide sequence ID" value="NZ_JAUJEA010000004.1"/>
</dbReference>
<keyword evidence="3" id="KW-1185">Reference proteome</keyword>
<name>A0ABT8KNV8_9BACT</name>
<proteinExistence type="predicted"/>
<dbReference type="Proteomes" id="UP001172082">
    <property type="component" value="Unassembled WGS sequence"/>
</dbReference>